<gene>
    <name evidence="2" type="ORF">HUG17_0686</name>
</gene>
<reference evidence="2" key="2">
    <citation type="journal article" date="2021" name="World Allergy Organ. J.">
        <title>Chromosome-level assembly of Dermatophagoides farinae genome and transcriptome reveals two novel allergens Der f 37 and Der f 39.</title>
        <authorList>
            <person name="Chen J."/>
            <person name="Cai Z."/>
            <person name="Fan D."/>
            <person name="Hu J."/>
            <person name="Hou Y."/>
            <person name="He Y."/>
            <person name="Zhang Z."/>
            <person name="Zhao Z."/>
            <person name="Gao P."/>
            <person name="Hu W."/>
            <person name="Sun J."/>
            <person name="Li J."/>
            <person name="Ji K."/>
        </authorList>
    </citation>
    <scope>NUCLEOTIDE SEQUENCE</scope>
    <source>
        <strain evidence="2">JKM2019</strain>
    </source>
</reference>
<comment type="caution">
    <text evidence="2">The sequence shown here is derived from an EMBL/GenBank/DDBJ whole genome shotgun (WGS) entry which is preliminary data.</text>
</comment>
<dbReference type="PANTHER" id="PTHR28532:SF1">
    <property type="entry name" value="ORAL CANCER OVEREXPRESSED 1"/>
    <property type="match status" value="1"/>
</dbReference>
<feature type="compositionally biased region" description="Polar residues" evidence="1">
    <location>
        <begin position="193"/>
        <end position="220"/>
    </location>
</feature>
<proteinExistence type="predicted"/>
<reference evidence="2" key="1">
    <citation type="submission" date="2020-06" db="EMBL/GenBank/DDBJ databases">
        <authorList>
            <person name="Ji K."/>
            <person name="Li J."/>
        </authorList>
    </citation>
    <scope>NUCLEOTIDE SEQUENCE</scope>
    <source>
        <strain evidence="2">JKM2019</strain>
        <tissue evidence="2">Whole body</tissue>
    </source>
</reference>
<feature type="compositionally biased region" description="Gly residues" evidence="1">
    <location>
        <begin position="147"/>
        <end position="158"/>
    </location>
</feature>
<dbReference type="InterPro" id="IPR052436">
    <property type="entry name" value="LTO1_adapter"/>
</dbReference>
<dbReference type="EMBL" id="SDOV01000001">
    <property type="protein sequence ID" value="KAH7645148.1"/>
    <property type="molecule type" value="Genomic_DNA"/>
</dbReference>
<feature type="compositionally biased region" description="Low complexity" evidence="1">
    <location>
        <begin position="159"/>
        <end position="169"/>
    </location>
</feature>
<dbReference type="Proteomes" id="UP000828236">
    <property type="component" value="Unassembled WGS sequence"/>
</dbReference>
<evidence type="ECO:0000256" key="1">
    <source>
        <dbReference type="SAM" id="MobiDB-lite"/>
    </source>
</evidence>
<protein>
    <submittedName>
        <fullName evidence="2">Yae1 n terminal domain containing protein</fullName>
    </submittedName>
</protein>
<feature type="compositionally biased region" description="Pro residues" evidence="1">
    <location>
        <begin position="232"/>
        <end position="242"/>
    </location>
</feature>
<dbReference type="AlphaFoldDB" id="A0A9D4P741"/>
<organism evidence="2">
    <name type="scientific">Dermatophagoides farinae</name>
    <name type="common">American house dust mite</name>
    <dbReference type="NCBI Taxonomy" id="6954"/>
    <lineage>
        <taxon>Eukaryota</taxon>
        <taxon>Metazoa</taxon>
        <taxon>Ecdysozoa</taxon>
        <taxon>Arthropoda</taxon>
        <taxon>Chelicerata</taxon>
        <taxon>Arachnida</taxon>
        <taxon>Acari</taxon>
        <taxon>Acariformes</taxon>
        <taxon>Sarcoptiformes</taxon>
        <taxon>Astigmata</taxon>
        <taxon>Psoroptidia</taxon>
        <taxon>Analgoidea</taxon>
        <taxon>Pyroglyphidae</taxon>
        <taxon>Dermatophagoidinae</taxon>
        <taxon>Dermatophagoides</taxon>
    </lineage>
</organism>
<feature type="region of interest" description="Disordered" evidence="1">
    <location>
        <begin position="147"/>
        <end position="242"/>
    </location>
</feature>
<evidence type="ECO:0000313" key="2">
    <source>
        <dbReference type="EMBL" id="KAH7645148.1"/>
    </source>
</evidence>
<accession>A0A9D4P741</accession>
<dbReference type="PANTHER" id="PTHR28532">
    <property type="entry name" value="GEO13458P1"/>
    <property type="match status" value="1"/>
</dbReference>
<name>A0A9D4P741_DERFA</name>
<dbReference type="OrthoDB" id="48036at2759"/>
<sequence>MVVMAHKTSTTFNDAFEDINLAEQRRHRQMGFTCGYSVGEEAGWRDGYIFGMRKGAQLSAEIGYYQGFAHAWISILEHEDTNKQRKLNALHSLLEMTRSFPRTNNILEDDTVQKLARIRAKFKQVNALILGTGATSTTFFSSSFSGGGGGAGGGGGSAAGQAPTGPTASQGAHHHHTHAPHIGGIYNRGGGTSCTSQESGVGTSSFRGISPTAYNNNISATPCPHHHHHHQTPPPPNVEMSF</sequence>